<dbReference type="PROSITE" id="PS50885">
    <property type="entry name" value="HAMP"/>
    <property type="match status" value="1"/>
</dbReference>
<dbReference type="GO" id="GO:0004888">
    <property type="term" value="F:transmembrane signaling receptor activity"/>
    <property type="evidence" value="ECO:0007669"/>
    <property type="project" value="InterPro"/>
</dbReference>
<sequence length="526" mass="54751">MDERGVGAMGNLSVRRSLLAVLAVFAAMMVLGGVLGVVALSRANAAAALQQEIASQVILVNDGYKDTTRTRSALTRAYAALKEAGDTATRDSALKSAQTTIDRAASETDAFRRAARFDGQDDALKQQLLDASERLASYLKAASQALRNGDTPAYVTINDKDIRTAGIDYSAAVEKFQKLAGGFAQVSAAGAARDYQWVLGLVLVGVSFSLVLIASTYFALRRIVIGPLHEAVNMLDRIAANDLTVEVPQAGANEIGQLFAAMSRMRSGLWQAVSVVRENCDAIHTAAREISAGNLDLSSRTEQQSASLEETAASMGELTSTVKRNAEHARTASDLAANAAQAAERGGDVVGRAVQTMSAVSTSSQKIADITGLIDSIAFQTNILALNAAVESARAGELGRGFAVVAGEVRSLAQRSAAAAQEIKTLIGTSVEDVKSGNALVTEAGRAMGEIVASVREVASIMTEITAATAEQSLGIEQVGQAVSQMDQVTQQNAALVEQSAAAASALEQQAQATATAVAAFRLSAR</sequence>
<dbReference type="PANTHER" id="PTHR43531">
    <property type="entry name" value="PROTEIN ICFG"/>
    <property type="match status" value="1"/>
</dbReference>
<dbReference type="GO" id="GO:0007165">
    <property type="term" value="P:signal transduction"/>
    <property type="evidence" value="ECO:0007669"/>
    <property type="project" value="UniProtKB-KW"/>
</dbReference>
<evidence type="ECO:0000256" key="4">
    <source>
        <dbReference type="ARBA" id="ARBA00022500"/>
    </source>
</evidence>
<evidence type="ECO:0000256" key="10">
    <source>
        <dbReference type="ARBA" id="ARBA00029447"/>
    </source>
</evidence>
<evidence type="ECO:0000256" key="2">
    <source>
        <dbReference type="ARBA" id="ARBA00022475"/>
    </source>
</evidence>
<dbReference type="InterPro" id="IPR004090">
    <property type="entry name" value="Chemotax_Me-accpt_rcpt"/>
</dbReference>
<dbReference type="PRINTS" id="PR00260">
    <property type="entry name" value="CHEMTRNSDUCR"/>
</dbReference>
<dbReference type="InterPro" id="IPR035440">
    <property type="entry name" value="4HB_MCP_dom_sf"/>
</dbReference>
<keyword evidence="4" id="KW-0145">Chemotaxis</keyword>
<evidence type="ECO:0000259" key="14">
    <source>
        <dbReference type="PROSITE" id="PS50885"/>
    </source>
</evidence>
<dbReference type="InterPro" id="IPR003122">
    <property type="entry name" value="Tar_rcpt_lig-bd"/>
</dbReference>
<evidence type="ECO:0000313" key="15">
    <source>
        <dbReference type="EMBL" id="SME96532.1"/>
    </source>
</evidence>
<dbReference type="AlphaFoldDB" id="A0A1X7CHN4"/>
<keyword evidence="2" id="KW-1003">Cell membrane</keyword>
<evidence type="ECO:0000256" key="6">
    <source>
        <dbReference type="ARBA" id="ARBA00022692"/>
    </source>
</evidence>
<dbReference type="InterPro" id="IPR051310">
    <property type="entry name" value="MCP_chemotaxis"/>
</dbReference>
<gene>
    <name evidence="15" type="ORF">SAMN06295900_101378</name>
</gene>
<feature type="domain" description="Methyl-accepting transducer" evidence="13">
    <location>
        <begin position="279"/>
        <end position="508"/>
    </location>
</feature>
<dbReference type="Pfam" id="PF00672">
    <property type="entry name" value="HAMP"/>
    <property type="match status" value="1"/>
</dbReference>
<evidence type="ECO:0000256" key="12">
    <source>
        <dbReference type="SAM" id="Phobius"/>
    </source>
</evidence>
<name>A0A1X7CHN4_TRICW</name>
<dbReference type="Gene3D" id="1.10.287.950">
    <property type="entry name" value="Methyl-accepting chemotaxis protein"/>
    <property type="match status" value="1"/>
</dbReference>
<dbReference type="SMART" id="SM00304">
    <property type="entry name" value="HAMP"/>
    <property type="match status" value="1"/>
</dbReference>
<keyword evidence="16" id="KW-1185">Reference proteome</keyword>
<evidence type="ECO:0000256" key="3">
    <source>
        <dbReference type="ARBA" id="ARBA00022481"/>
    </source>
</evidence>
<dbReference type="CDD" id="cd11386">
    <property type="entry name" value="MCP_signal"/>
    <property type="match status" value="1"/>
</dbReference>
<dbReference type="GO" id="GO:0005886">
    <property type="term" value="C:plasma membrane"/>
    <property type="evidence" value="ECO:0007669"/>
    <property type="project" value="UniProtKB-SubCell"/>
</dbReference>
<keyword evidence="5" id="KW-0997">Cell inner membrane</keyword>
<keyword evidence="7 12" id="KW-1133">Transmembrane helix</keyword>
<dbReference type="GO" id="GO:0006935">
    <property type="term" value="P:chemotaxis"/>
    <property type="evidence" value="ECO:0007669"/>
    <property type="project" value="UniProtKB-KW"/>
</dbReference>
<dbReference type="InterPro" id="IPR004089">
    <property type="entry name" value="MCPsignal_dom"/>
</dbReference>
<feature type="transmembrane region" description="Helical" evidence="12">
    <location>
        <begin position="18"/>
        <end position="40"/>
    </location>
</feature>
<dbReference type="PANTHER" id="PTHR43531:SF14">
    <property type="entry name" value="METHYL-ACCEPTING CHEMOTAXIS PROTEIN I-RELATED"/>
    <property type="match status" value="1"/>
</dbReference>
<proteinExistence type="inferred from homology"/>
<dbReference type="Pfam" id="PF02203">
    <property type="entry name" value="TarH"/>
    <property type="match status" value="1"/>
</dbReference>
<keyword evidence="9 11" id="KW-0807">Transducer</keyword>
<dbReference type="InterPro" id="IPR003660">
    <property type="entry name" value="HAMP_dom"/>
</dbReference>
<dbReference type="Proteomes" id="UP000192911">
    <property type="component" value="Unassembled WGS sequence"/>
</dbReference>
<organism evidence="15 16">
    <name type="scientific">Trinickia caryophylli</name>
    <name type="common">Paraburkholderia caryophylli</name>
    <dbReference type="NCBI Taxonomy" id="28094"/>
    <lineage>
        <taxon>Bacteria</taxon>
        <taxon>Pseudomonadati</taxon>
        <taxon>Pseudomonadota</taxon>
        <taxon>Betaproteobacteria</taxon>
        <taxon>Burkholderiales</taxon>
        <taxon>Burkholderiaceae</taxon>
        <taxon>Trinickia</taxon>
    </lineage>
</organism>
<comment type="similarity">
    <text evidence="10">Belongs to the methyl-accepting chemotaxis (MCP) protein family.</text>
</comment>
<keyword evidence="3" id="KW-0488">Methylation</keyword>
<feature type="domain" description="HAMP" evidence="14">
    <location>
        <begin position="222"/>
        <end position="274"/>
    </location>
</feature>
<dbReference type="Pfam" id="PF00015">
    <property type="entry name" value="MCPsignal"/>
    <property type="match status" value="1"/>
</dbReference>
<dbReference type="PROSITE" id="PS50111">
    <property type="entry name" value="CHEMOTAXIS_TRANSDUC_2"/>
    <property type="match status" value="1"/>
</dbReference>
<evidence type="ECO:0000313" key="16">
    <source>
        <dbReference type="Proteomes" id="UP000192911"/>
    </source>
</evidence>
<dbReference type="STRING" id="28094.SAMN06295900_101378"/>
<keyword evidence="8 12" id="KW-0472">Membrane</keyword>
<accession>A0A1X7CHN4</accession>
<dbReference type="SUPFAM" id="SSF58104">
    <property type="entry name" value="Methyl-accepting chemotaxis protein (MCP) signaling domain"/>
    <property type="match status" value="1"/>
</dbReference>
<protein>
    <submittedName>
        <fullName evidence="15">Methyl-accepting chemotaxis sensory transducer with TarH sensor</fullName>
    </submittedName>
</protein>
<evidence type="ECO:0000256" key="7">
    <source>
        <dbReference type="ARBA" id="ARBA00022989"/>
    </source>
</evidence>
<dbReference type="SMART" id="SM00283">
    <property type="entry name" value="MA"/>
    <property type="match status" value="1"/>
</dbReference>
<evidence type="ECO:0000256" key="9">
    <source>
        <dbReference type="ARBA" id="ARBA00023224"/>
    </source>
</evidence>
<dbReference type="CDD" id="cd06225">
    <property type="entry name" value="HAMP"/>
    <property type="match status" value="1"/>
</dbReference>
<reference evidence="16" key="1">
    <citation type="submission" date="2017-04" db="EMBL/GenBank/DDBJ databases">
        <authorList>
            <person name="Varghese N."/>
            <person name="Submissions S."/>
        </authorList>
    </citation>
    <scope>NUCLEOTIDE SEQUENCE [LARGE SCALE GENOMIC DNA]</scope>
    <source>
        <strain evidence="16">Ballard 720</strain>
    </source>
</reference>
<evidence type="ECO:0000256" key="1">
    <source>
        <dbReference type="ARBA" id="ARBA00004429"/>
    </source>
</evidence>
<comment type="subcellular location">
    <subcellularLocation>
        <location evidence="1">Cell inner membrane</location>
        <topology evidence="1">Multi-pass membrane protein</topology>
    </subcellularLocation>
</comment>
<dbReference type="FunFam" id="1.10.287.950:FF:000001">
    <property type="entry name" value="Methyl-accepting chemotaxis sensory transducer"/>
    <property type="match status" value="1"/>
</dbReference>
<keyword evidence="6 12" id="KW-0812">Transmembrane</keyword>
<evidence type="ECO:0000256" key="8">
    <source>
        <dbReference type="ARBA" id="ARBA00023136"/>
    </source>
</evidence>
<evidence type="ECO:0000256" key="5">
    <source>
        <dbReference type="ARBA" id="ARBA00022519"/>
    </source>
</evidence>
<dbReference type="EMBL" id="FXAH01000001">
    <property type="protein sequence ID" value="SME96532.1"/>
    <property type="molecule type" value="Genomic_DNA"/>
</dbReference>
<evidence type="ECO:0000259" key="13">
    <source>
        <dbReference type="PROSITE" id="PS50111"/>
    </source>
</evidence>
<dbReference type="SUPFAM" id="SSF47170">
    <property type="entry name" value="Aspartate receptor, ligand-binding domain"/>
    <property type="match status" value="1"/>
</dbReference>
<dbReference type="Gene3D" id="1.20.120.30">
    <property type="entry name" value="Aspartate receptor, ligand-binding domain"/>
    <property type="match status" value="1"/>
</dbReference>
<evidence type="ECO:0000256" key="11">
    <source>
        <dbReference type="PROSITE-ProRule" id="PRU00284"/>
    </source>
</evidence>
<feature type="transmembrane region" description="Helical" evidence="12">
    <location>
        <begin position="197"/>
        <end position="220"/>
    </location>
</feature>